<feature type="domain" description="Major facilitator superfamily (MFS) profile" evidence="8">
    <location>
        <begin position="169"/>
        <end position="404"/>
    </location>
</feature>
<evidence type="ECO:0000256" key="3">
    <source>
        <dbReference type="ARBA" id="ARBA00022475"/>
    </source>
</evidence>
<dbReference type="PANTHER" id="PTHR23517">
    <property type="entry name" value="RESISTANCE PROTEIN MDTM, PUTATIVE-RELATED-RELATED"/>
    <property type="match status" value="1"/>
</dbReference>
<evidence type="ECO:0000256" key="6">
    <source>
        <dbReference type="ARBA" id="ARBA00023136"/>
    </source>
</evidence>
<dbReference type="InterPro" id="IPR011701">
    <property type="entry name" value="MFS"/>
</dbReference>
<feature type="transmembrane region" description="Helical" evidence="7">
    <location>
        <begin position="300"/>
        <end position="324"/>
    </location>
</feature>
<evidence type="ECO:0000259" key="8">
    <source>
        <dbReference type="PROSITE" id="PS50850"/>
    </source>
</evidence>
<evidence type="ECO:0000313" key="9">
    <source>
        <dbReference type="EMBL" id="XDI35178.1"/>
    </source>
</evidence>
<geneLocation type="plasmid" evidence="9">
    <name>unnamed</name>
</geneLocation>
<dbReference type="InterPro" id="IPR050171">
    <property type="entry name" value="MFS_Transporters"/>
</dbReference>
<dbReference type="RefSeq" id="WP_368502794.1">
    <property type="nucleotide sequence ID" value="NZ_CP162550.1"/>
</dbReference>
<keyword evidence="2" id="KW-0813">Transport</keyword>
<dbReference type="EMBL" id="CP162550">
    <property type="protein sequence ID" value="XDI35178.1"/>
    <property type="molecule type" value="Genomic_DNA"/>
</dbReference>
<keyword evidence="6 7" id="KW-0472">Membrane</keyword>
<sequence length="404" mass="43853">MKQSLHEKKQKFDKSVSTIINIVIITVVSSFPVFYPGAINDILQHDLNVQAYVIGLLFSLFWLSSVAGANFNRKQNDILDLRKSMFLVLIFISTSVLIMSIGSLYSLGLGVLISGWLYGYSQPLTNQMITNNCNSKYQGLAFGIKQAAIPLATIIASISIGVILNIGWQTFLIFTSVFIVSYSLIFIRNQKKITGKKSNMSKRSNFVAGSKLKKMAFVGFLGGAIGNSLAAYLVASLVLQGISITNSGLIAAVGAIGNILVRVISGTLIDKKVINPLNLLILIFFCGSVGAVFLQINHSLLLIIGTVLAYGIGWGWPGILHYLVSIQHPGREAKATSVTQMGVSFGSATGPVLFGILYVLISVHFAWFTLIVFGALACIILLNLRLENKNEKRLDNGFYSIEGT</sequence>
<dbReference type="Gene3D" id="1.20.1250.20">
    <property type="entry name" value="MFS general substrate transporter like domains"/>
    <property type="match status" value="2"/>
</dbReference>
<proteinExistence type="predicted"/>
<evidence type="ECO:0000256" key="5">
    <source>
        <dbReference type="ARBA" id="ARBA00022989"/>
    </source>
</evidence>
<keyword evidence="5 7" id="KW-1133">Transmembrane helix</keyword>
<dbReference type="SUPFAM" id="SSF103473">
    <property type="entry name" value="MFS general substrate transporter"/>
    <property type="match status" value="1"/>
</dbReference>
<feature type="transmembrane region" description="Helical" evidence="7">
    <location>
        <begin position="365"/>
        <end position="384"/>
    </location>
</feature>
<dbReference type="InterPro" id="IPR020846">
    <property type="entry name" value="MFS_dom"/>
</dbReference>
<evidence type="ECO:0000256" key="7">
    <source>
        <dbReference type="SAM" id="Phobius"/>
    </source>
</evidence>
<gene>
    <name evidence="9" type="ORF">AB3N04_00205</name>
</gene>
<protein>
    <submittedName>
        <fullName evidence="9">MFS transporter</fullName>
    </submittedName>
</protein>
<accession>A0AB39BN65</accession>
<dbReference type="PROSITE" id="PS50850">
    <property type="entry name" value="MFS"/>
    <property type="match status" value="1"/>
</dbReference>
<feature type="transmembrane region" description="Helical" evidence="7">
    <location>
        <begin position="215"/>
        <end position="235"/>
    </location>
</feature>
<dbReference type="AlphaFoldDB" id="A0AB39BN65"/>
<dbReference type="Pfam" id="PF07690">
    <property type="entry name" value="MFS_1"/>
    <property type="match status" value="1"/>
</dbReference>
<feature type="transmembrane region" description="Helical" evidence="7">
    <location>
        <begin position="241"/>
        <end position="261"/>
    </location>
</feature>
<dbReference type="GO" id="GO:0022857">
    <property type="term" value="F:transmembrane transporter activity"/>
    <property type="evidence" value="ECO:0007669"/>
    <property type="project" value="InterPro"/>
</dbReference>
<feature type="transmembrane region" description="Helical" evidence="7">
    <location>
        <begin position="336"/>
        <end position="359"/>
    </location>
</feature>
<keyword evidence="9" id="KW-0614">Plasmid</keyword>
<feature type="transmembrane region" description="Helical" evidence="7">
    <location>
        <begin position="166"/>
        <end position="187"/>
    </location>
</feature>
<organism evidence="9">
    <name type="scientific">Alkalihalophilus sp. As8PL</name>
    <dbReference type="NCBI Taxonomy" id="3237103"/>
    <lineage>
        <taxon>Bacteria</taxon>
        <taxon>Bacillati</taxon>
        <taxon>Bacillota</taxon>
        <taxon>Bacilli</taxon>
        <taxon>Bacillales</taxon>
        <taxon>Bacillaceae</taxon>
        <taxon>Alkalihalophilus</taxon>
    </lineage>
</organism>
<comment type="subcellular location">
    <subcellularLocation>
        <location evidence="1">Cell membrane</location>
        <topology evidence="1">Multi-pass membrane protein</topology>
    </subcellularLocation>
</comment>
<feature type="transmembrane region" description="Helical" evidence="7">
    <location>
        <begin position="20"/>
        <end position="39"/>
    </location>
</feature>
<evidence type="ECO:0000256" key="2">
    <source>
        <dbReference type="ARBA" id="ARBA00022448"/>
    </source>
</evidence>
<feature type="transmembrane region" description="Helical" evidence="7">
    <location>
        <begin position="51"/>
        <end position="73"/>
    </location>
</feature>
<feature type="transmembrane region" description="Helical" evidence="7">
    <location>
        <begin position="85"/>
        <end position="118"/>
    </location>
</feature>
<dbReference type="InterPro" id="IPR036259">
    <property type="entry name" value="MFS_trans_sf"/>
</dbReference>
<evidence type="ECO:0000256" key="1">
    <source>
        <dbReference type="ARBA" id="ARBA00004651"/>
    </source>
</evidence>
<dbReference type="GO" id="GO:0005886">
    <property type="term" value="C:plasma membrane"/>
    <property type="evidence" value="ECO:0007669"/>
    <property type="project" value="UniProtKB-SubCell"/>
</dbReference>
<name>A0AB39BN65_9BACI</name>
<keyword evidence="3" id="KW-1003">Cell membrane</keyword>
<evidence type="ECO:0000256" key="4">
    <source>
        <dbReference type="ARBA" id="ARBA00022692"/>
    </source>
</evidence>
<keyword evidence="4 7" id="KW-0812">Transmembrane</keyword>
<feature type="transmembrane region" description="Helical" evidence="7">
    <location>
        <begin position="273"/>
        <end position="294"/>
    </location>
</feature>
<reference evidence="9" key="1">
    <citation type="submission" date="2024-07" db="EMBL/GenBank/DDBJ databases">
        <title>Identification and characteristics of an arsenic-resistant bacterial isolate, which belongs to a novel species.</title>
        <authorList>
            <person name="Juszczyk A."/>
            <person name="Kowalczyk A."/>
            <person name="Was K."/>
            <person name="Kosowicz W."/>
            <person name="Budzyn A."/>
            <person name="Latowski D."/>
        </authorList>
    </citation>
    <scope>NUCLEOTIDE SEQUENCE</scope>
    <source>
        <strain evidence="9">As8PL</strain>
        <plasmid evidence="9">unnamed</plasmid>
    </source>
</reference>